<keyword evidence="1" id="KW-1133">Transmembrane helix</keyword>
<evidence type="ECO:0000313" key="3">
    <source>
        <dbReference type="Proteomes" id="UP001642540"/>
    </source>
</evidence>
<protein>
    <recommendedName>
        <fullName evidence="4">Gustatory receptor</fullName>
    </recommendedName>
</protein>
<feature type="transmembrane region" description="Helical" evidence="1">
    <location>
        <begin position="146"/>
        <end position="167"/>
    </location>
</feature>
<sequence length="496" mass="56066">MAPVSTLLDSCLQRQRRNVVDLEMQSHVTDLENEGENGTHFPTTNTNISPVENENNSVVEDLDSSQSSCYLKIFLNFCYFMGVSPFRVVNCTLKSCWVNKVTSIIVTLLAMICAVFHTRRLAWNLDEQEDNTGDQKALQQDKASNYIGLTYQFCLLILDICIFRMMWCSRRHFMKLFTFLKLQEIPTTFKSSLAHAAVLFVSISITIPISLICTVGGLDFHMFENWSFTNILAHKESVLLLGLKKSYGPDTSSNVSSGANGTFCDDEYMGLFMSDGHLETIVLGSIGIVLNYCQHLLSLVSYDCLLISAITLWVCTKSLREKLEQWGERNQRLDSEPEMEASTIVLVLVKQHEQLSLLSKQVNAITSTILPSLVFINIISMAYFMLSCVIRDWYFALFLALKLSKACVAVYFALKTSNVAEQYFHWFISKDVQHVLKLDSTEFQRTTIELKETPIGIGGSVFYIDIRFLLSLCVGVRGKNKAQQVHDYGKRSSGKA</sequence>
<accession>A0ABP1S967</accession>
<keyword evidence="1" id="KW-0472">Membrane</keyword>
<evidence type="ECO:0000313" key="2">
    <source>
        <dbReference type="EMBL" id="CAL8147949.1"/>
    </source>
</evidence>
<gene>
    <name evidence="2" type="ORF">ODALV1_LOCUS31279</name>
</gene>
<dbReference type="Proteomes" id="UP001642540">
    <property type="component" value="Unassembled WGS sequence"/>
</dbReference>
<keyword evidence="3" id="KW-1185">Reference proteome</keyword>
<feature type="transmembrane region" description="Helical" evidence="1">
    <location>
        <begin position="101"/>
        <end position="118"/>
    </location>
</feature>
<keyword evidence="1" id="KW-0812">Transmembrane</keyword>
<evidence type="ECO:0008006" key="4">
    <source>
        <dbReference type="Google" id="ProtNLM"/>
    </source>
</evidence>
<organism evidence="2 3">
    <name type="scientific">Orchesella dallaii</name>
    <dbReference type="NCBI Taxonomy" id="48710"/>
    <lineage>
        <taxon>Eukaryota</taxon>
        <taxon>Metazoa</taxon>
        <taxon>Ecdysozoa</taxon>
        <taxon>Arthropoda</taxon>
        <taxon>Hexapoda</taxon>
        <taxon>Collembola</taxon>
        <taxon>Entomobryomorpha</taxon>
        <taxon>Entomobryoidea</taxon>
        <taxon>Orchesellidae</taxon>
        <taxon>Orchesellinae</taxon>
        <taxon>Orchesella</taxon>
    </lineage>
</organism>
<comment type="caution">
    <text evidence="2">The sequence shown here is derived from an EMBL/GenBank/DDBJ whole genome shotgun (WGS) entry which is preliminary data.</text>
</comment>
<evidence type="ECO:0000256" key="1">
    <source>
        <dbReference type="SAM" id="Phobius"/>
    </source>
</evidence>
<dbReference type="EMBL" id="CAXLJM020000166">
    <property type="protein sequence ID" value="CAL8147949.1"/>
    <property type="molecule type" value="Genomic_DNA"/>
</dbReference>
<proteinExistence type="predicted"/>
<feature type="transmembrane region" description="Helical" evidence="1">
    <location>
        <begin position="193"/>
        <end position="218"/>
    </location>
</feature>
<reference evidence="2 3" key="1">
    <citation type="submission" date="2024-08" db="EMBL/GenBank/DDBJ databases">
        <authorList>
            <person name="Cucini C."/>
            <person name="Frati F."/>
        </authorList>
    </citation>
    <scope>NUCLEOTIDE SEQUENCE [LARGE SCALE GENOMIC DNA]</scope>
</reference>
<feature type="transmembrane region" description="Helical" evidence="1">
    <location>
        <begin position="364"/>
        <end position="387"/>
    </location>
</feature>
<feature type="transmembrane region" description="Helical" evidence="1">
    <location>
        <begin position="393"/>
        <end position="414"/>
    </location>
</feature>
<name>A0ABP1S967_9HEXA</name>